<dbReference type="SUPFAM" id="SSF49899">
    <property type="entry name" value="Concanavalin A-like lectins/glucanases"/>
    <property type="match status" value="1"/>
</dbReference>
<dbReference type="InterPro" id="IPR003961">
    <property type="entry name" value="FN3_dom"/>
</dbReference>
<protein>
    <submittedName>
        <fullName evidence="4">Fibronectin type III domain-containing protein</fullName>
    </submittedName>
</protein>
<accession>A0ABS3QG00</accession>
<dbReference type="SUPFAM" id="SSF49265">
    <property type="entry name" value="Fibronectin type III"/>
    <property type="match status" value="2"/>
</dbReference>
<feature type="non-terminal residue" evidence="4">
    <location>
        <position position="1185"/>
    </location>
</feature>
<dbReference type="SMART" id="SM00060">
    <property type="entry name" value="FN3"/>
    <property type="match status" value="4"/>
</dbReference>
<feature type="chain" id="PRO_5045953067" evidence="1">
    <location>
        <begin position="34"/>
        <end position="1185"/>
    </location>
</feature>
<dbReference type="InterPro" id="IPR036116">
    <property type="entry name" value="FN3_sf"/>
</dbReference>
<dbReference type="Gene3D" id="2.60.40.10">
    <property type="entry name" value="Immunoglobulins"/>
    <property type="match status" value="4"/>
</dbReference>
<evidence type="ECO:0000259" key="2">
    <source>
        <dbReference type="PROSITE" id="PS50060"/>
    </source>
</evidence>
<dbReference type="Gene3D" id="2.60.120.200">
    <property type="match status" value="1"/>
</dbReference>
<organism evidence="4 5">
    <name type="scientific">Hymenobacter negativus</name>
    <dbReference type="NCBI Taxonomy" id="2795026"/>
    <lineage>
        <taxon>Bacteria</taxon>
        <taxon>Pseudomonadati</taxon>
        <taxon>Bacteroidota</taxon>
        <taxon>Cytophagia</taxon>
        <taxon>Cytophagales</taxon>
        <taxon>Hymenobacteraceae</taxon>
        <taxon>Hymenobacter</taxon>
    </lineage>
</organism>
<feature type="domain" description="MAM" evidence="2">
    <location>
        <begin position="309"/>
        <end position="481"/>
    </location>
</feature>
<gene>
    <name evidence="4" type="ORF">J4E00_14045</name>
</gene>
<sequence length="1185" mass="120985">MKHSYFFTSARFGRRSSWLALLWLLCCGTAAVAQPTTYCTSNLGAYCGTGNANINGVAISSTTLNNPNTICNTVNGSGYTLFPTAGSTTGTLLRGLTYQVSVTTPEAGIISVWFDWNQDGLFDASEWTQVATASTAGTPATIGVTVPVTATLGLTGMRVRSRLSGNTNGAADACASFGSGETEDYTVTIGAAPACAPPAGLTATNITTNGATLGFATTTNGTATNYIVQYGPNNFTPGGTGSTTVNTTTTSTNISGLTANTTYQFYVTKDCGGGQTSQVAGPFTFRTACVAPTYASLPVSESFESTWVGICDTQDSPSAFWRNTPVTGNNSWRREDDGASAAWTSPTVGAYTPAGSQGTHSARFHSYYAPAGALGTLDLYVNLSASGNKVLQFDYLNTAGNDSLQVQVSTDGGNTFSAPLIRLGVSGTVAQGWQPQSVSLTATAATTAVRFRTKVTGTFTSDIGLDNVRINLLSGVPSCATNITPAAGAVNQARNTSLTWQAGTGVVTGYDVYFGTTTTPPLVSTNQPGTTYTAPALLAAGTTYYYQIVPRNANGPAVGCGVQSFSTNSVPVYCNPSNTALGGFCGGNDITQVTLGGSGLNATGLTCNTVTTSAGTSYYTSYPVAGTTTGTVLQGLNYSLGVTVSGSSIISVWADWNQNGTFEASEWTQVATTSPSGTPATVTITVPATAVQGLTGLRIRSRGTGNTNGAGDACSNFGSGETKDFVLTVGPAPSCAPPTALLATNVTTTTATLTFSGATNGTATGYIVQYGLNNFTPGGTGSTTVNTTTTSTNISGLTANTTYQFYVTKNCGGGQTSQTAGPFTFTTLCLAPVYATLPVTQSFENAWVDGCGTHDIPTTSWRNTPVTGDNSWRRDDDGTTAAWTSPTFGLYTPVASQGTHSARFHTYYAPSGSIGSLDLFVNLSLAGAKRLSFDYVNTSGTDSLVVLLSTDGGTTFSRLAGYGISGTIAAGFITQVLPISATSATAVIRFRAKGDFGVTDIGLDNVILESATGCLTPASLTATTTTTTASLSWLAGGTGTYTVLYGPTGFNPAQTSSPTNVYTTVTGLTGPPYAVSGLTPGTTYQFYVTSNCGAGTNSGTAGPQSFTTLIVNDNPCGATVLTINNTCTPLSTTTFGATTTATSVYATGGQGAGCGSITAPRDVWFTFTTAATGPTSTAVRISVTG</sequence>
<name>A0ABS3QG00_9BACT</name>
<dbReference type="InterPro" id="IPR000998">
    <property type="entry name" value="MAM_dom"/>
</dbReference>
<dbReference type="Proteomes" id="UP000664369">
    <property type="component" value="Unassembled WGS sequence"/>
</dbReference>
<dbReference type="InterPro" id="IPR045474">
    <property type="entry name" value="GEVED"/>
</dbReference>
<dbReference type="PROSITE" id="PS50853">
    <property type="entry name" value="FN3"/>
    <property type="match status" value="3"/>
</dbReference>
<evidence type="ECO:0000313" key="4">
    <source>
        <dbReference type="EMBL" id="MBO2010181.1"/>
    </source>
</evidence>
<feature type="signal peptide" evidence="1">
    <location>
        <begin position="1"/>
        <end position="33"/>
    </location>
</feature>
<evidence type="ECO:0000259" key="3">
    <source>
        <dbReference type="PROSITE" id="PS50853"/>
    </source>
</evidence>
<keyword evidence="1" id="KW-0732">Signal</keyword>
<dbReference type="Pfam" id="PF20009">
    <property type="entry name" value="GEVED"/>
    <property type="match status" value="2"/>
</dbReference>
<dbReference type="InterPro" id="IPR013320">
    <property type="entry name" value="ConA-like_dom_sf"/>
</dbReference>
<feature type="domain" description="Fibronectin type-III" evidence="3">
    <location>
        <begin position="737"/>
        <end position="830"/>
    </location>
</feature>
<dbReference type="InterPro" id="IPR013783">
    <property type="entry name" value="Ig-like_fold"/>
</dbReference>
<dbReference type="RefSeq" id="WP_208175819.1">
    <property type="nucleotide sequence ID" value="NZ_JAGETZ010000006.1"/>
</dbReference>
<proteinExistence type="predicted"/>
<evidence type="ECO:0000313" key="5">
    <source>
        <dbReference type="Proteomes" id="UP000664369"/>
    </source>
</evidence>
<dbReference type="Pfam" id="PF00041">
    <property type="entry name" value="fn3"/>
    <property type="match status" value="2"/>
</dbReference>
<dbReference type="EMBL" id="JAGETZ010000006">
    <property type="protein sequence ID" value="MBO2010181.1"/>
    <property type="molecule type" value="Genomic_DNA"/>
</dbReference>
<evidence type="ECO:0000256" key="1">
    <source>
        <dbReference type="SAM" id="SignalP"/>
    </source>
</evidence>
<feature type="domain" description="Fibronectin type-III" evidence="3">
    <location>
        <begin position="197"/>
        <end position="290"/>
    </location>
</feature>
<keyword evidence="5" id="KW-1185">Reference proteome</keyword>
<feature type="domain" description="Fibronectin type-III" evidence="3">
    <location>
        <begin position="1016"/>
        <end position="1111"/>
    </location>
</feature>
<comment type="caution">
    <text evidence="4">The sequence shown here is derived from an EMBL/GenBank/DDBJ whole genome shotgun (WGS) entry which is preliminary data.</text>
</comment>
<dbReference type="PROSITE" id="PS50060">
    <property type="entry name" value="MAM_2"/>
    <property type="match status" value="1"/>
</dbReference>
<reference evidence="4 5" key="1">
    <citation type="submission" date="2021-03" db="EMBL/GenBank/DDBJ databases">
        <authorList>
            <person name="Kim M.K."/>
        </authorList>
    </citation>
    <scope>NUCLEOTIDE SEQUENCE [LARGE SCALE GENOMIC DNA]</scope>
    <source>
        <strain evidence="4 5">BT442</strain>
    </source>
</reference>